<feature type="transmembrane region" description="Helical" evidence="7">
    <location>
        <begin position="228"/>
        <end position="250"/>
    </location>
</feature>
<sequence>MADAEVATETRRSSSTVEEIARTPDQETSGSTRAHASNPPHEEVEARVTPLPKLQLFILLYLQLAEPIASTVIYPFVNQLVRQTGVTGGDERKTGYFAGLIESSFYAVEAVCVLQWGRASDRIGRKPVLLGGLLGLTLSMIGFGLARQYWALILARCAEGALNGNIGVTKSMMAEITDPTNRAKGFAFLPMIWCLGATLGPVIGGVFARPADRWPTFRSSSFWRTYPYFLPCVVAACYSISAFTLTLVGLEETLRRVRHDHVQGPISEEKSPQTNTSVPGEVEPGLVEEGGRTNVSGSKDVIDVTTSSVVDPALDKPVGLRSILIPRVLWPIFNYGFLALVDQCFVVLVPLVYSTSIPLGGLGMGSFTIGVIQGVAGFISGMIQVFTFPWMHRKLGSKLLYTLSFGMYLATLALFPLISLVTKRAGSVGPSTWVLIVLQFVAYCATAMTWGCIFIYISDGAPNQKALGMTNGLAQTTASIVRAIAPAASSSLFSVSLENQLAGGTMVYWILCALVVVGLVATRRLPNRLVTHIECE</sequence>
<evidence type="ECO:0000256" key="3">
    <source>
        <dbReference type="ARBA" id="ARBA00022692"/>
    </source>
</evidence>
<feature type="transmembrane region" description="Helical" evidence="7">
    <location>
        <begin position="96"/>
        <end position="116"/>
    </location>
</feature>
<dbReference type="EMBL" id="ML122263">
    <property type="protein sequence ID" value="RPD61017.1"/>
    <property type="molecule type" value="Genomic_DNA"/>
</dbReference>
<feature type="transmembrane region" description="Helical" evidence="7">
    <location>
        <begin position="433"/>
        <end position="457"/>
    </location>
</feature>
<feature type="transmembrane region" description="Helical" evidence="7">
    <location>
        <begin position="187"/>
        <end position="208"/>
    </location>
</feature>
<accession>A0A5C2SCK5</accession>
<reference evidence="9" key="1">
    <citation type="journal article" date="2018" name="Genome Biol. Evol.">
        <title>Genomics and development of Lentinus tigrinus, a white-rot wood-decaying mushroom with dimorphic fruiting bodies.</title>
        <authorList>
            <person name="Wu B."/>
            <person name="Xu Z."/>
            <person name="Knudson A."/>
            <person name="Carlson A."/>
            <person name="Chen N."/>
            <person name="Kovaka S."/>
            <person name="LaButti K."/>
            <person name="Lipzen A."/>
            <person name="Pennachio C."/>
            <person name="Riley R."/>
            <person name="Schakwitz W."/>
            <person name="Umezawa K."/>
            <person name="Ohm R.A."/>
            <person name="Grigoriev I.V."/>
            <person name="Nagy L.G."/>
            <person name="Gibbons J."/>
            <person name="Hibbett D."/>
        </authorList>
    </citation>
    <scope>NUCLEOTIDE SEQUENCE [LARGE SCALE GENOMIC DNA]</scope>
    <source>
        <strain evidence="9">ALCF2SS1-6</strain>
    </source>
</reference>
<dbReference type="CDD" id="cd17330">
    <property type="entry name" value="MFS_SLC46_TetA_like"/>
    <property type="match status" value="1"/>
</dbReference>
<evidence type="ECO:0000256" key="5">
    <source>
        <dbReference type="ARBA" id="ARBA00023136"/>
    </source>
</evidence>
<dbReference type="InterPro" id="IPR020846">
    <property type="entry name" value="MFS_dom"/>
</dbReference>
<feature type="transmembrane region" description="Helical" evidence="7">
    <location>
        <begin position="332"/>
        <end position="353"/>
    </location>
</feature>
<name>A0A5C2SCK5_9APHY</name>
<evidence type="ECO:0000313" key="10">
    <source>
        <dbReference type="Proteomes" id="UP000313359"/>
    </source>
</evidence>
<keyword evidence="5 7" id="KW-0472">Membrane</keyword>
<dbReference type="PROSITE" id="PS50850">
    <property type="entry name" value="MFS"/>
    <property type="match status" value="1"/>
</dbReference>
<feature type="compositionally biased region" description="Polar residues" evidence="6">
    <location>
        <begin position="26"/>
        <end position="35"/>
    </location>
</feature>
<evidence type="ECO:0000256" key="7">
    <source>
        <dbReference type="SAM" id="Phobius"/>
    </source>
</evidence>
<dbReference type="SUPFAM" id="SSF103473">
    <property type="entry name" value="MFS general substrate transporter"/>
    <property type="match status" value="1"/>
</dbReference>
<keyword evidence="10" id="KW-1185">Reference proteome</keyword>
<feature type="transmembrane region" description="Helical" evidence="7">
    <location>
        <begin position="365"/>
        <end position="387"/>
    </location>
</feature>
<evidence type="ECO:0000256" key="6">
    <source>
        <dbReference type="SAM" id="MobiDB-lite"/>
    </source>
</evidence>
<keyword evidence="4 7" id="KW-1133">Transmembrane helix</keyword>
<dbReference type="PRINTS" id="PR01035">
    <property type="entry name" value="TCRTETA"/>
</dbReference>
<dbReference type="GO" id="GO:0022857">
    <property type="term" value="F:transmembrane transporter activity"/>
    <property type="evidence" value="ECO:0007669"/>
    <property type="project" value="InterPro"/>
</dbReference>
<keyword evidence="2" id="KW-0813">Transport</keyword>
<proteinExistence type="predicted"/>
<dbReference type="PANTHER" id="PTHR23504:SF15">
    <property type="entry name" value="MAJOR FACILITATOR SUPERFAMILY (MFS) PROFILE DOMAIN-CONTAINING PROTEIN"/>
    <property type="match status" value="1"/>
</dbReference>
<feature type="transmembrane region" description="Helical" evidence="7">
    <location>
        <begin position="399"/>
        <end position="421"/>
    </location>
</feature>
<evidence type="ECO:0000313" key="9">
    <source>
        <dbReference type="EMBL" id="RPD61017.1"/>
    </source>
</evidence>
<evidence type="ECO:0000256" key="4">
    <source>
        <dbReference type="ARBA" id="ARBA00022989"/>
    </source>
</evidence>
<dbReference type="AlphaFoldDB" id="A0A5C2SCK5"/>
<dbReference type="InterPro" id="IPR011701">
    <property type="entry name" value="MFS"/>
</dbReference>
<feature type="region of interest" description="Disordered" evidence="6">
    <location>
        <begin position="1"/>
        <end position="44"/>
    </location>
</feature>
<protein>
    <submittedName>
        <fullName evidence="9">MFS general substrate transporter</fullName>
    </submittedName>
</protein>
<dbReference type="InterPro" id="IPR001958">
    <property type="entry name" value="Tet-R_TetA/multi-R_MdtG-like"/>
</dbReference>
<evidence type="ECO:0000259" key="8">
    <source>
        <dbReference type="PROSITE" id="PS50850"/>
    </source>
</evidence>
<gene>
    <name evidence="9" type="ORF">L227DRAFT_610602</name>
</gene>
<dbReference type="Pfam" id="PF07690">
    <property type="entry name" value="MFS_1"/>
    <property type="match status" value="1"/>
</dbReference>
<feature type="compositionally biased region" description="Low complexity" evidence="6">
    <location>
        <begin position="278"/>
        <end position="287"/>
    </location>
</feature>
<evidence type="ECO:0000256" key="1">
    <source>
        <dbReference type="ARBA" id="ARBA00004141"/>
    </source>
</evidence>
<dbReference type="Gene3D" id="1.20.1250.20">
    <property type="entry name" value="MFS general substrate transporter like domains"/>
    <property type="match status" value="1"/>
</dbReference>
<feature type="region of interest" description="Disordered" evidence="6">
    <location>
        <begin position="262"/>
        <end position="292"/>
    </location>
</feature>
<keyword evidence="3 7" id="KW-0812">Transmembrane</keyword>
<feature type="transmembrane region" description="Helical" evidence="7">
    <location>
        <begin position="501"/>
        <end position="521"/>
    </location>
</feature>
<dbReference type="OrthoDB" id="419616at2759"/>
<dbReference type="PANTHER" id="PTHR23504">
    <property type="entry name" value="MAJOR FACILITATOR SUPERFAMILY DOMAIN-CONTAINING PROTEIN 10"/>
    <property type="match status" value="1"/>
</dbReference>
<dbReference type="GO" id="GO:0016020">
    <property type="term" value="C:membrane"/>
    <property type="evidence" value="ECO:0007669"/>
    <property type="project" value="UniProtKB-SubCell"/>
</dbReference>
<evidence type="ECO:0000256" key="2">
    <source>
        <dbReference type="ARBA" id="ARBA00022448"/>
    </source>
</evidence>
<feature type="transmembrane region" description="Helical" evidence="7">
    <location>
        <begin position="128"/>
        <end position="146"/>
    </location>
</feature>
<dbReference type="Proteomes" id="UP000313359">
    <property type="component" value="Unassembled WGS sequence"/>
</dbReference>
<feature type="domain" description="Major facilitator superfamily (MFS) profile" evidence="8">
    <location>
        <begin position="55"/>
        <end position="530"/>
    </location>
</feature>
<organism evidence="9 10">
    <name type="scientific">Lentinus tigrinus ALCF2SS1-6</name>
    <dbReference type="NCBI Taxonomy" id="1328759"/>
    <lineage>
        <taxon>Eukaryota</taxon>
        <taxon>Fungi</taxon>
        <taxon>Dikarya</taxon>
        <taxon>Basidiomycota</taxon>
        <taxon>Agaricomycotina</taxon>
        <taxon>Agaricomycetes</taxon>
        <taxon>Polyporales</taxon>
        <taxon>Polyporaceae</taxon>
        <taxon>Lentinus</taxon>
    </lineage>
</organism>
<comment type="subcellular location">
    <subcellularLocation>
        <location evidence="1">Membrane</location>
        <topology evidence="1">Multi-pass membrane protein</topology>
    </subcellularLocation>
</comment>
<dbReference type="InterPro" id="IPR036259">
    <property type="entry name" value="MFS_trans_sf"/>
</dbReference>